<evidence type="ECO:0000313" key="2">
    <source>
        <dbReference type="Proteomes" id="UP000655523"/>
    </source>
</evidence>
<evidence type="ECO:0000313" key="1">
    <source>
        <dbReference type="EMBL" id="NPT60336.1"/>
    </source>
</evidence>
<comment type="caution">
    <text evidence="1">The sequence shown here is derived from an EMBL/GenBank/DDBJ whole genome shotgun (WGS) entry which is preliminary data.</text>
</comment>
<dbReference type="Proteomes" id="UP000655523">
    <property type="component" value="Unassembled WGS sequence"/>
</dbReference>
<name>A0A972NV86_9BURK</name>
<reference evidence="1 2" key="1">
    <citation type="submission" date="2019-11" db="EMBL/GenBank/DDBJ databases">
        <title>Metabolism of dissolved organic matter in forest soils.</title>
        <authorList>
            <person name="Cyle K.T."/>
            <person name="Wilhelm R.C."/>
            <person name="Martinez C.E."/>
        </authorList>
    </citation>
    <scope>NUCLEOTIDE SEQUENCE [LARGE SCALE GENOMIC DNA]</scope>
    <source>
        <strain evidence="1 2">5N</strain>
    </source>
</reference>
<gene>
    <name evidence="1" type="ORF">GNZ13_38715</name>
</gene>
<keyword evidence="2" id="KW-1185">Reference proteome</keyword>
<proteinExistence type="predicted"/>
<dbReference type="EMBL" id="WOEZ01000215">
    <property type="protein sequence ID" value="NPT60336.1"/>
    <property type="molecule type" value="Genomic_DNA"/>
</dbReference>
<protein>
    <submittedName>
        <fullName evidence="1">Uncharacterized protein</fullName>
    </submittedName>
</protein>
<organism evidence="1 2">
    <name type="scientific">Paraburkholderia elongata</name>
    <dbReference type="NCBI Taxonomy" id="2675747"/>
    <lineage>
        <taxon>Bacteria</taxon>
        <taxon>Pseudomonadati</taxon>
        <taxon>Pseudomonadota</taxon>
        <taxon>Betaproteobacteria</taxon>
        <taxon>Burkholderiales</taxon>
        <taxon>Burkholderiaceae</taxon>
        <taxon>Paraburkholderia</taxon>
    </lineage>
</organism>
<sequence>MGAAALACVGCPVGQRHAEALSLDDAKPDSKRGVSRWDSRPSGQCVRCGRRVLRLVLGHTLCPSCYNRQREFLHGRNSKGGTPQKWAGLRQAHVEIDLHGKQQRLDIGLRSGRPEIERFVARRWPEAIVTRVWLDAEPPAVVPAHCPVGTACSTARFAATPEMAR</sequence>
<dbReference type="RefSeq" id="WP_172175042.1">
    <property type="nucleotide sequence ID" value="NZ_WOEZ01000215.1"/>
</dbReference>
<accession>A0A972NV86</accession>
<dbReference type="AlphaFoldDB" id="A0A972NV86"/>